<keyword evidence="3" id="KW-0804">Transcription</keyword>
<evidence type="ECO:0000259" key="6">
    <source>
        <dbReference type="PROSITE" id="PS50977"/>
    </source>
</evidence>
<dbReference type="PANTHER" id="PTHR30055:SF234">
    <property type="entry name" value="HTH-TYPE TRANSCRIPTIONAL REGULATOR BETI"/>
    <property type="match status" value="1"/>
</dbReference>
<dbReference type="InterPro" id="IPR009057">
    <property type="entry name" value="Homeodomain-like_sf"/>
</dbReference>
<keyword evidence="1" id="KW-0805">Transcription regulation</keyword>
<sequence>MRHSDAASDGNPTHGPTYHDQMQDRRRTVEAAVVAAVDRLLRQGNSFTDLTTQQIANEANVARSTLYLYFREKNALLIGMATTLGQGAFEIVDRWQPDDPRGLDGLTDTFVEVIGYYRERAHLLGAITEVSGYDRAVREHWTAQLDKFVDLAQAWLLTEQRAGRAASDLDRPTAGQIIVHGGNQAIASHVAAGDPARDRVVAQEIAAAQWFGGLRRAHSR</sequence>
<keyword evidence="2 4" id="KW-0238">DNA-binding</keyword>
<feature type="region of interest" description="Disordered" evidence="5">
    <location>
        <begin position="1"/>
        <end position="25"/>
    </location>
</feature>
<dbReference type="AlphaFoldDB" id="A0A1H3S9A4"/>
<protein>
    <submittedName>
        <fullName evidence="7">Transcriptional regulator, TetR family</fullName>
    </submittedName>
</protein>
<dbReference type="InterPro" id="IPR036271">
    <property type="entry name" value="Tet_transcr_reg_TetR-rel_C_sf"/>
</dbReference>
<evidence type="ECO:0000313" key="8">
    <source>
        <dbReference type="Proteomes" id="UP000199632"/>
    </source>
</evidence>
<dbReference type="SUPFAM" id="SSF46689">
    <property type="entry name" value="Homeodomain-like"/>
    <property type="match status" value="1"/>
</dbReference>
<dbReference type="GO" id="GO:0000976">
    <property type="term" value="F:transcription cis-regulatory region binding"/>
    <property type="evidence" value="ECO:0007669"/>
    <property type="project" value="TreeGrafter"/>
</dbReference>
<evidence type="ECO:0000256" key="2">
    <source>
        <dbReference type="ARBA" id="ARBA00023125"/>
    </source>
</evidence>
<dbReference type="PANTHER" id="PTHR30055">
    <property type="entry name" value="HTH-TYPE TRANSCRIPTIONAL REGULATOR RUTR"/>
    <property type="match status" value="1"/>
</dbReference>
<dbReference type="Gene3D" id="1.10.10.60">
    <property type="entry name" value="Homeodomain-like"/>
    <property type="match status" value="1"/>
</dbReference>
<evidence type="ECO:0000313" key="7">
    <source>
        <dbReference type="EMBL" id="SDZ34188.1"/>
    </source>
</evidence>
<feature type="domain" description="HTH tetR-type" evidence="6">
    <location>
        <begin position="26"/>
        <end position="88"/>
    </location>
</feature>
<evidence type="ECO:0000256" key="3">
    <source>
        <dbReference type="ARBA" id="ARBA00023163"/>
    </source>
</evidence>
<evidence type="ECO:0000256" key="4">
    <source>
        <dbReference type="PROSITE-ProRule" id="PRU00335"/>
    </source>
</evidence>
<feature type="DNA-binding region" description="H-T-H motif" evidence="4">
    <location>
        <begin position="51"/>
        <end position="70"/>
    </location>
</feature>
<dbReference type="Pfam" id="PF00440">
    <property type="entry name" value="TetR_N"/>
    <property type="match status" value="1"/>
</dbReference>
<evidence type="ECO:0000256" key="5">
    <source>
        <dbReference type="SAM" id="MobiDB-lite"/>
    </source>
</evidence>
<keyword evidence="8" id="KW-1185">Reference proteome</keyword>
<dbReference type="EMBL" id="FNQB01000002">
    <property type="protein sequence ID" value="SDZ34188.1"/>
    <property type="molecule type" value="Genomic_DNA"/>
</dbReference>
<dbReference type="STRING" id="137265.SAMN05421684_4696"/>
<dbReference type="InterPro" id="IPR001647">
    <property type="entry name" value="HTH_TetR"/>
</dbReference>
<evidence type="ECO:0000256" key="1">
    <source>
        <dbReference type="ARBA" id="ARBA00023015"/>
    </source>
</evidence>
<dbReference type="GO" id="GO:0003700">
    <property type="term" value="F:DNA-binding transcription factor activity"/>
    <property type="evidence" value="ECO:0007669"/>
    <property type="project" value="TreeGrafter"/>
</dbReference>
<dbReference type="Gene3D" id="1.10.357.10">
    <property type="entry name" value="Tetracycline Repressor, domain 2"/>
    <property type="match status" value="1"/>
</dbReference>
<organism evidence="7 8">
    <name type="scientific">Asanoa ishikariensis</name>
    <dbReference type="NCBI Taxonomy" id="137265"/>
    <lineage>
        <taxon>Bacteria</taxon>
        <taxon>Bacillati</taxon>
        <taxon>Actinomycetota</taxon>
        <taxon>Actinomycetes</taxon>
        <taxon>Micromonosporales</taxon>
        <taxon>Micromonosporaceae</taxon>
        <taxon>Asanoa</taxon>
    </lineage>
</organism>
<dbReference type="Proteomes" id="UP000199632">
    <property type="component" value="Unassembled WGS sequence"/>
</dbReference>
<gene>
    <name evidence="7" type="ORF">SAMN05421684_4696</name>
</gene>
<dbReference type="SUPFAM" id="SSF48498">
    <property type="entry name" value="Tetracyclin repressor-like, C-terminal domain"/>
    <property type="match status" value="1"/>
</dbReference>
<name>A0A1H3S9A4_9ACTN</name>
<dbReference type="InterPro" id="IPR050109">
    <property type="entry name" value="HTH-type_TetR-like_transc_reg"/>
</dbReference>
<dbReference type="OrthoDB" id="7186647at2"/>
<proteinExistence type="predicted"/>
<accession>A0A1H3S9A4</accession>
<dbReference type="PROSITE" id="PS50977">
    <property type="entry name" value="HTH_TETR_2"/>
    <property type="match status" value="1"/>
</dbReference>
<reference evidence="8" key="1">
    <citation type="submission" date="2016-10" db="EMBL/GenBank/DDBJ databases">
        <authorList>
            <person name="Varghese N."/>
            <person name="Submissions S."/>
        </authorList>
    </citation>
    <scope>NUCLEOTIDE SEQUENCE [LARGE SCALE GENOMIC DNA]</scope>
    <source>
        <strain evidence="8">DSM 44718</strain>
    </source>
</reference>